<proteinExistence type="predicted"/>
<evidence type="ECO:0000313" key="2">
    <source>
        <dbReference type="Proteomes" id="UP001497512"/>
    </source>
</evidence>
<protein>
    <submittedName>
        <fullName evidence="1">Uncharacterized protein</fullName>
    </submittedName>
</protein>
<organism evidence="1 2">
    <name type="scientific">Sphagnum troendelagicum</name>
    <dbReference type="NCBI Taxonomy" id="128251"/>
    <lineage>
        <taxon>Eukaryota</taxon>
        <taxon>Viridiplantae</taxon>
        <taxon>Streptophyta</taxon>
        <taxon>Embryophyta</taxon>
        <taxon>Bryophyta</taxon>
        <taxon>Sphagnophytina</taxon>
        <taxon>Sphagnopsida</taxon>
        <taxon>Sphagnales</taxon>
        <taxon>Sphagnaceae</taxon>
        <taxon>Sphagnum</taxon>
    </lineage>
</organism>
<keyword evidence="2" id="KW-1185">Reference proteome</keyword>
<accession>A0ABP0TCT8</accession>
<sequence length="81" mass="9037">MSIHLPATTFVWPWFFCGVLDRRGEAGEVAEFEKIAEWESAGTREAASWVYQRSLSNKALSPDVGVFKNRGLLASSNNSQM</sequence>
<name>A0ABP0TCT8_9BRYO</name>
<dbReference type="EMBL" id="OZ019902">
    <property type="protein sequence ID" value="CAK9193459.1"/>
    <property type="molecule type" value="Genomic_DNA"/>
</dbReference>
<reference evidence="1" key="1">
    <citation type="submission" date="2024-02" db="EMBL/GenBank/DDBJ databases">
        <authorList>
            <consortium name="ELIXIR-Norway"/>
            <consortium name="Elixir Norway"/>
        </authorList>
    </citation>
    <scope>NUCLEOTIDE SEQUENCE</scope>
</reference>
<gene>
    <name evidence="1" type="ORF">CSSPTR1EN2_LOCUS2000</name>
</gene>
<evidence type="ECO:0000313" key="1">
    <source>
        <dbReference type="EMBL" id="CAK9193459.1"/>
    </source>
</evidence>
<dbReference type="Proteomes" id="UP001497512">
    <property type="component" value="Chromosome 10"/>
</dbReference>